<gene>
    <name evidence="2" type="ORF">PAUS00366_LOCUS418</name>
</gene>
<dbReference type="InterPro" id="IPR007157">
    <property type="entry name" value="PspA_VIPP1"/>
</dbReference>
<organism evidence="2">
    <name type="scientific">Pseudo-nitzschia australis</name>
    <dbReference type="NCBI Taxonomy" id="44445"/>
    <lineage>
        <taxon>Eukaryota</taxon>
        <taxon>Sar</taxon>
        <taxon>Stramenopiles</taxon>
        <taxon>Ochrophyta</taxon>
        <taxon>Bacillariophyta</taxon>
        <taxon>Bacillariophyceae</taxon>
        <taxon>Bacillariophycidae</taxon>
        <taxon>Bacillariales</taxon>
        <taxon>Bacillariaceae</taxon>
        <taxon>Pseudo-nitzschia</taxon>
    </lineage>
</organism>
<dbReference type="Pfam" id="PF04012">
    <property type="entry name" value="PspA_IM30"/>
    <property type="match status" value="1"/>
</dbReference>
<dbReference type="PANTHER" id="PTHR31088:SF6">
    <property type="entry name" value="PHAGE SHOCK PROTEIN A"/>
    <property type="match status" value="1"/>
</dbReference>
<name>A0A7S4A963_9STRA</name>
<evidence type="ECO:0000313" key="2">
    <source>
        <dbReference type="EMBL" id="CAE0707698.1"/>
    </source>
</evidence>
<dbReference type="AlphaFoldDB" id="A0A7S4A963"/>
<reference evidence="2" key="1">
    <citation type="submission" date="2021-01" db="EMBL/GenBank/DDBJ databases">
        <authorList>
            <person name="Corre E."/>
            <person name="Pelletier E."/>
            <person name="Niang G."/>
            <person name="Scheremetjew M."/>
            <person name="Finn R."/>
            <person name="Kale V."/>
            <person name="Holt S."/>
            <person name="Cochrane G."/>
            <person name="Meng A."/>
            <person name="Brown T."/>
            <person name="Cohen L."/>
        </authorList>
    </citation>
    <scope>NUCLEOTIDE SEQUENCE</scope>
    <source>
        <strain evidence="2">10249 10 AB</strain>
    </source>
</reference>
<dbReference type="EMBL" id="HBIX01000530">
    <property type="protein sequence ID" value="CAE0707698.1"/>
    <property type="molecule type" value="Transcribed_RNA"/>
</dbReference>
<comment type="similarity">
    <text evidence="1">Belongs to the PspA/Vipp/IM30 family.</text>
</comment>
<evidence type="ECO:0000256" key="1">
    <source>
        <dbReference type="ARBA" id="ARBA00043985"/>
    </source>
</evidence>
<dbReference type="PANTHER" id="PTHR31088">
    <property type="entry name" value="MEMBRANE-ASSOCIATED PROTEIN VIPP1, CHLOROPLASTIC"/>
    <property type="match status" value="1"/>
</dbReference>
<proteinExistence type="inferred from homology"/>
<sequence>MNLLETKIKEAAGKKSQMTARVRTANSTQKINDMLSGLTGQTSMDAFNRMEEKVLALEAVAEVSAEMAQTTMNKALAPSSGKGSSSDIEMQFRLLEASDSLDKELEELKANMLPSPSSVSSALDNNG</sequence>
<accession>A0A7S4A963</accession>
<protein>
    <submittedName>
        <fullName evidence="2">Uncharacterized protein</fullName>
    </submittedName>
</protein>